<comment type="similarity">
    <text evidence="6">Belongs to the ABC-4 integral membrane protein family.</text>
</comment>
<keyword evidence="11" id="KW-1185">Reference proteome</keyword>
<feature type="domain" description="ABC3 transporter permease C-terminal" evidence="8">
    <location>
        <begin position="709"/>
        <end position="825"/>
    </location>
</feature>
<keyword evidence="2" id="KW-1003">Cell membrane</keyword>
<name>U2TIA2_9ACTN</name>
<dbReference type="eggNOG" id="COG1511">
    <property type="taxonomic scope" value="Bacteria"/>
</dbReference>
<dbReference type="PANTHER" id="PTHR30572">
    <property type="entry name" value="MEMBRANE COMPONENT OF TRANSPORTER-RELATED"/>
    <property type="match status" value="1"/>
</dbReference>
<evidence type="ECO:0000256" key="4">
    <source>
        <dbReference type="ARBA" id="ARBA00022989"/>
    </source>
</evidence>
<feature type="transmembrane region" description="Helical" evidence="7">
    <location>
        <begin position="796"/>
        <end position="815"/>
    </location>
</feature>
<dbReference type="STRING" id="1125712.HMPREF1316_0682"/>
<organism evidence="10 11">
    <name type="scientific">Olsenella profusa F0195</name>
    <dbReference type="NCBI Taxonomy" id="1125712"/>
    <lineage>
        <taxon>Bacteria</taxon>
        <taxon>Bacillati</taxon>
        <taxon>Actinomycetota</taxon>
        <taxon>Coriobacteriia</taxon>
        <taxon>Coriobacteriales</taxon>
        <taxon>Atopobiaceae</taxon>
        <taxon>Olsenella</taxon>
    </lineage>
</organism>
<feature type="transmembrane region" description="Helical" evidence="7">
    <location>
        <begin position="703"/>
        <end position="723"/>
    </location>
</feature>
<evidence type="ECO:0000256" key="2">
    <source>
        <dbReference type="ARBA" id="ARBA00022475"/>
    </source>
</evidence>
<proteinExistence type="inferred from homology"/>
<evidence type="ECO:0000256" key="6">
    <source>
        <dbReference type="ARBA" id="ARBA00038076"/>
    </source>
</evidence>
<feature type="transmembrane region" description="Helical" evidence="7">
    <location>
        <begin position="342"/>
        <end position="368"/>
    </location>
</feature>
<dbReference type="AlphaFoldDB" id="U2TIA2"/>
<keyword evidence="3 7" id="KW-0812">Transmembrane</keyword>
<dbReference type="InterPro" id="IPR003838">
    <property type="entry name" value="ABC3_permease_C"/>
</dbReference>
<accession>U2TIA2</accession>
<protein>
    <submittedName>
        <fullName evidence="10">MacB-like periplasmic core domain protein</fullName>
    </submittedName>
</protein>
<evidence type="ECO:0000256" key="3">
    <source>
        <dbReference type="ARBA" id="ARBA00022692"/>
    </source>
</evidence>
<feature type="transmembrane region" description="Helical" evidence="7">
    <location>
        <begin position="753"/>
        <end position="776"/>
    </location>
</feature>
<comment type="caution">
    <text evidence="10">The sequence shown here is derived from an EMBL/GenBank/DDBJ whole genome shotgun (WGS) entry which is preliminary data.</text>
</comment>
<evidence type="ECO:0000256" key="1">
    <source>
        <dbReference type="ARBA" id="ARBA00004651"/>
    </source>
</evidence>
<feature type="transmembrane region" description="Helical" evidence="7">
    <location>
        <begin position="441"/>
        <end position="461"/>
    </location>
</feature>
<dbReference type="Pfam" id="PF02687">
    <property type="entry name" value="FtsX"/>
    <property type="match status" value="1"/>
</dbReference>
<keyword evidence="4 7" id="KW-1133">Transmembrane helix</keyword>
<evidence type="ECO:0000256" key="5">
    <source>
        <dbReference type="ARBA" id="ARBA00023136"/>
    </source>
</evidence>
<sequence>MWRILLRRALRELRANWLRNAALLLLTALAMLVVVGIVSTAVGATQSIEESARSHGVEDGEFTTLVPLTNDELAAVRARGVTVEEAPSLDFSQDDGSTLRVMANRSQVDTVAVSEGRVADAPGEVLLERLYATSRGISVGDVIKVGGQELTVVGIGTSPDYDLCMASMADLVADPSTFGCAFVTGRQYASLRDAGQAQSAEETRYLFRLPSDVSVESLRDQVRDFKASLDQAGDPAFAAYLDERLAERRRIEDAMRQFVEAADGLDEGIGRLGGSSPALARVLSSVIDGASRLDDAAHGFQDTLGEQLDEHFPLEVDNVTSFVKASDNPRIGISVDDVSISMYAGLLAGVIVLVLIAYVISVFTVHSIDRASMTIGALVSLGVGRRRIMVSYALVPTLICLVGGILGTVVSFFPQWQELMLGPTLTYYSTPPITAGPTIPLLLYGIALPAALALVVNLLVIGRRLARPVLSLLRDDPVRVRAARVRLRERSFTRTFRIRQLLRERRSVAAVLVGMFVSLLLLFMGLDAYTLSANVSHKAVEDTRYEYLYQYRYPTMVAPADGWEADLASLSRSSMGYDLSVTLVGLTEGDPFFGSFEAKGTDEVAVSSAVATRYRVRVGDELVLYDRADDKAYAFTVSDVVPYSAGLFCFMHIDDMRELLGEEDGQYNAVFADHALDIDPDRLLATTSRDDVSKSSGVFMDTMAPLIGVLIVSSAFIFVIVLYQMTKVMVDRSAQGIALMRLFGYRDREIRRLYLDGNLVVVALGALVLIPVAKLLMDACYPYLVANVAVELDVAWPWWFYPATYAGIMACYLTVRTALLRRVGRIRAVDVLQHRE</sequence>
<keyword evidence="5 7" id="KW-0472">Membrane</keyword>
<dbReference type="Pfam" id="PF12704">
    <property type="entry name" value="MacB_PCD"/>
    <property type="match status" value="1"/>
</dbReference>
<dbReference type="EMBL" id="AWEZ01000069">
    <property type="protein sequence ID" value="ERL06195.1"/>
    <property type="molecule type" value="Genomic_DNA"/>
</dbReference>
<evidence type="ECO:0000256" key="7">
    <source>
        <dbReference type="SAM" id="Phobius"/>
    </source>
</evidence>
<feature type="domain" description="MacB-like periplasmic core" evidence="9">
    <location>
        <begin position="25"/>
        <end position="224"/>
    </location>
</feature>
<dbReference type="PATRIC" id="fig|1125712.3.peg.2341"/>
<reference evidence="10 11" key="1">
    <citation type="submission" date="2013-08" db="EMBL/GenBank/DDBJ databases">
        <authorList>
            <person name="Durkin A.S."/>
            <person name="Haft D.R."/>
            <person name="McCorrison J."/>
            <person name="Torralba M."/>
            <person name="Gillis M."/>
            <person name="Haft D.H."/>
            <person name="Methe B."/>
            <person name="Sutton G."/>
            <person name="Nelson K.E."/>
        </authorList>
    </citation>
    <scope>NUCLEOTIDE SEQUENCE [LARGE SCALE GENOMIC DNA]</scope>
    <source>
        <strain evidence="10 11">F0195</strain>
    </source>
</reference>
<comment type="subcellular location">
    <subcellularLocation>
        <location evidence="1">Cell membrane</location>
        <topology evidence="1">Multi-pass membrane protein</topology>
    </subcellularLocation>
</comment>
<gene>
    <name evidence="10" type="ORF">HMPREF1316_0682</name>
</gene>
<dbReference type="PANTHER" id="PTHR30572:SF4">
    <property type="entry name" value="ABC TRANSPORTER PERMEASE YTRF"/>
    <property type="match status" value="1"/>
</dbReference>
<evidence type="ECO:0000259" key="8">
    <source>
        <dbReference type="Pfam" id="PF02687"/>
    </source>
</evidence>
<dbReference type="OrthoDB" id="2934570at2"/>
<feature type="transmembrane region" description="Helical" evidence="7">
    <location>
        <begin position="389"/>
        <end position="413"/>
    </location>
</feature>
<dbReference type="eggNOG" id="COG0577">
    <property type="taxonomic scope" value="Bacteria"/>
</dbReference>
<evidence type="ECO:0000313" key="11">
    <source>
        <dbReference type="Proteomes" id="UP000016638"/>
    </source>
</evidence>
<dbReference type="Proteomes" id="UP000016638">
    <property type="component" value="Unassembled WGS sequence"/>
</dbReference>
<dbReference type="InterPro" id="IPR050250">
    <property type="entry name" value="Macrolide_Exporter_MacB"/>
</dbReference>
<dbReference type="GO" id="GO:0005886">
    <property type="term" value="C:plasma membrane"/>
    <property type="evidence" value="ECO:0007669"/>
    <property type="project" value="UniProtKB-SubCell"/>
</dbReference>
<dbReference type="RefSeq" id="WP_021727251.1">
    <property type="nucleotide sequence ID" value="NZ_AWEZ01000069.1"/>
</dbReference>
<dbReference type="InterPro" id="IPR025857">
    <property type="entry name" value="MacB_PCD"/>
</dbReference>
<evidence type="ECO:0000313" key="10">
    <source>
        <dbReference type="EMBL" id="ERL06195.1"/>
    </source>
</evidence>
<dbReference type="GO" id="GO:0022857">
    <property type="term" value="F:transmembrane transporter activity"/>
    <property type="evidence" value="ECO:0007669"/>
    <property type="project" value="TreeGrafter"/>
</dbReference>
<evidence type="ECO:0000259" key="9">
    <source>
        <dbReference type="Pfam" id="PF12704"/>
    </source>
</evidence>
<dbReference type="eggNOG" id="COG3127">
    <property type="taxonomic scope" value="Bacteria"/>
</dbReference>
<feature type="transmembrane region" description="Helical" evidence="7">
    <location>
        <begin position="507"/>
        <end position="526"/>
    </location>
</feature>